<feature type="transmembrane region" description="Helical" evidence="2">
    <location>
        <begin position="54"/>
        <end position="71"/>
    </location>
</feature>
<dbReference type="InterPro" id="IPR019692">
    <property type="entry name" value="CFP-6_PH"/>
</dbReference>
<reference evidence="4" key="1">
    <citation type="submission" date="2020-11" db="EMBL/GenBank/DDBJ databases">
        <title>Sequencing the genomes of 1000 actinobacteria strains.</title>
        <authorList>
            <person name="Klenk H.-P."/>
        </authorList>
    </citation>
    <scope>NUCLEOTIDE SEQUENCE</scope>
    <source>
        <strain evidence="4">DSM 45356</strain>
    </source>
</reference>
<keyword evidence="2" id="KW-0812">Transmembrane</keyword>
<keyword evidence="2" id="KW-0472">Membrane</keyword>
<accession>A0A8J7GFH3</accession>
<proteinExistence type="predicted"/>
<protein>
    <recommendedName>
        <fullName evidence="3">Low molecular weight protein antigen 6 PH domain-containing protein</fullName>
    </recommendedName>
</protein>
<dbReference type="RefSeq" id="WP_233472837.1">
    <property type="nucleotide sequence ID" value="NZ_BONS01000006.1"/>
</dbReference>
<sequence>MTDSPELRPATPGAQAPQQLSRREWTVRPALFAGKAALAVLFLLVALVNTSDPTRLAVSVLAAVLVALWAARDAILKVRVAADASGVTVVSGLSRRQLPWADIERIKLDVRSRLGLRSELLEIDTGEHLYLFSQNELGVPVAEVVEDLRRIRTGR</sequence>
<dbReference type="EMBL" id="JADOUF010000001">
    <property type="protein sequence ID" value="MBG6139728.1"/>
    <property type="molecule type" value="Genomic_DNA"/>
</dbReference>
<feature type="domain" description="Low molecular weight protein antigen 6 PH" evidence="3">
    <location>
        <begin position="78"/>
        <end position="152"/>
    </location>
</feature>
<dbReference type="Pfam" id="PF10756">
    <property type="entry name" value="bPH_6"/>
    <property type="match status" value="1"/>
</dbReference>
<keyword evidence="2" id="KW-1133">Transmembrane helix</keyword>
<organism evidence="4 5">
    <name type="scientific">Longispora fulva</name>
    <dbReference type="NCBI Taxonomy" id="619741"/>
    <lineage>
        <taxon>Bacteria</taxon>
        <taxon>Bacillati</taxon>
        <taxon>Actinomycetota</taxon>
        <taxon>Actinomycetes</taxon>
        <taxon>Micromonosporales</taxon>
        <taxon>Micromonosporaceae</taxon>
        <taxon>Longispora</taxon>
    </lineage>
</organism>
<name>A0A8J7GFH3_9ACTN</name>
<feature type="region of interest" description="Disordered" evidence="1">
    <location>
        <begin position="1"/>
        <end position="20"/>
    </location>
</feature>
<evidence type="ECO:0000256" key="2">
    <source>
        <dbReference type="SAM" id="Phobius"/>
    </source>
</evidence>
<keyword evidence="5" id="KW-1185">Reference proteome</keyword>
<feature type="transmembrane region" description="Helical" evidence="2">
    <location>
        <begin position="30"/>
        <end position="48"/>
    </location>
</feature>
<evidence type="ECO:0000259" key="3">
    <source>
        <dbReference type="Pfam" id="PF10756"/>
    </source>
</evidence>
<dbReference type="Proteomes" id="UP000622552">
    <property type="component" value="Unassembled WGS sequence"/>
</dbReference>
<evidence type="ECO:0000313" key="5">
    <source>
        <dbReference type="Proteomes" id="UP000622552"/>
    </source>
</evidence>
<gene>
    <name evidence="4" type="ORF">IW245_005922</name>
</gene>
<dbReference type="AlphaFoldDB" id="A0A8J7GFH3"/>
<evidence type="ECO:0000313" key="4">
    <source>
        <dbReference type="EMBL" id="MBG6139728.1"/>
    </source>
</evidence>
<evidence type="ECO:0000256" key="1">
    <source>
        <dbReference type="SAM" id="MobiDB-lite"/>
    </source>
</evidence>
<comment type="caution">
    <text evidence="4">The sequence shown here is derived from an EMBL/GenBank/DDBJ whole genome shotgun (WGS) entry which is preliminary data.</text>
</comment>